<keyword evidence="3" id="KW-1185">Reference proteome</keyword>
<dbReference type="Gene3D" id="3.40.50.300">
    <property type="entry name" value="P-loop containing nucleotide triphosphate hydrolases"/>
    <property type="match status" value="1"/>
</dbReference>
<dbReference type="Proteomes" id="UP000234845">
    <property type="component" value="Unassembled WGS sequence"/>
</dbReference>
<evidence type="ECO:0000313" key="3">
    <source>
        <dbReference type="Proteomes" id="UP000234845"/>
    </source>
</evidence>
<dbReference type="SUPFAM" id="SSF52540">
    <property type="entry name" value="P-loop containing nucleoside triphosphate hydrolases"/>
    <property type="match status" value="1"/>
</dbReference>
<protein>
    <recommendedName>
        <fullName evidence="4">Sulfotransferase</fullName>
    </recommendedName>
</protein>
<evidence type="ECO:0008006" key="4">
    <source>
        <dbReference type="Google" id="ProtNLM"/>
    </source>
</evidence>
<dbReference type="EMBL" id="PKLZ01000011">
    <property type="protein sequence ID" value="PLW81642.1"/>
    <property type="molecule type" value="Genomic_DNA"/>
</dbReference>
<evidence type="ECO:0000313" key="2">
    <source>
        <dbReference type="EMBL" id="PLW81642.1"/>
    </source>
</evidence>
<name>A0A2N5XZR6_9GAMM</name>
<dbReference type="InterPro" id="IPR026634">
    <property type="entry name" value="TPST-like"/>
</dbReference>
<evidence type="ECO:0000256" key="1">
    <source>
        <dbReference type="ARBA" id="ARBA00022679"/>
    </source>
</evidence>
<comment type="caution">
    <text evidence="2">The sequence shown here is derived from an EMBL/GenBank/DDBJ whole genome shotgun (WGS) entry which is preliminary data.</text>
</comment>
<dbReference type="InterPro" id="IPR027417">
    <property type="entry name" value="P-loop_NTPase"/>
</dbReference>
<dbReference type="AlphaFoldDB" id="A0A2N5XZR6"/>
<gene>
    <name evidence="2" type="ORF">CWI75_14325</name>
</gene>
<dbReference type="OrthoDB" id="547265at2"/>
<organism evidence="2 3">
    <name type="scientific">Kineobactrum sediminis</name>
    <dbReference type="NCBI Taxonomy" id="1905677"/>
    <lineage>
        <taxon>Bacteria</taxon>
        <taxon>Pseudomonadati</taxon>
        <taxon>Pseudomonadota</taxon>
        <taxon>Gammaproteobacteria</taxon>
        <taxon>Cellvibrionales</taxon>
        <taxon>Halieaceae</taxon>
        <taxon>Kineobactrum</taxon>
    </lineage>
</organism>
<dbReference type="GO" id="GO:0008476">
    <property type="term" value="F:protein-tyrosine sulfotransferase activity"/>
    <property type="evidence" value="ECO:0007669"/>
    <property type="project" value="InterPro"/>
</dbReference>
<dbReference type="Pfam" id="PF13469">
    <property type="entry name" value="Sulfotransfer_3"/>
    <property type="match status" value="1"/>
</dbReference>
<sequence length="270" mass="30425">MLTPYRDLLDSHGSPYYECAAHVPDPVAVGGVGGSGTRVINQLLAELGFCMATPMNDAGDALEWPPLDKLLAPCAHGMEARDPDFFRALNVLDGLLALRRHNLGATLRSGWKVPSTFLWLTGLAEFFPQMQYIHLIRNGLDMAYSGNQRQVRRWSAKFGINGDHGAGDRMPPALMLEYWLRANKFVLDTGPELLGNRFLLVRYEALCLNPEKEIRRLCAFLETDIESTRLQLLASRITPPASLHRYRKARWQEDFSTQQLQRVQALGYTP</sequence>
<dbReference type="RefSeq" id="WP_101522205.1">
    <property type="nucleotide sequence ID" value="NZ_PKLZ01000011.1"/>
</dbReference>
<accession>A0A2N5XZR6</accession>
<dbReference type="PANTHER" id="PTHR12788">
    <property type="entry name" value="PROTEIN-TYROSINE SULFOTRANSFERASE 2"/>
    <property type="match status" value="1"/>
</dbReference>
<reference evidence="3" key="1">
    <citation type="submission" date="2017-11" db="EMBL/GenBank/DDBJ databases">
        <title>The draft genome sequence of Chromatocurvus sp. F02.</title>
        <authorList>
            <person name="Du Z.-J."/>
            <person name="Chang Y.-Q."/>
        </authorList>
    </citation>
    <scope>NUCLEOTIDE SEQUENCE [LARGE SCALE GENOMIC DNA]</scope>
    <source>
        <strain evidence="3">F02</strain>
    </source>
</reference>
<dbReference type="PANTHER" id="PTHR12788:SF10">
    <property type="entry name" value="PROTEIN-TYROSINE SULFOTRANSFERASE"/>
    <property type="match status" value="1"/>
</dbReference>
<proteinExistence type="predicted"/>
<keyword evidence="1" id="KW-0808">Transferase</keyword>